<evidence type="ECO:0000256" key="2">
    <source>
        <dbReference type="ARBA" id="ARBA00007664"/>
    </source>
</evidence>
<dbReference type="InterPro" id="IPR001314">
    <property type="entry name" value="Peptidase_S1A"/>
</dbReference>
<keyword evidence="7 12" id="KW-0720">Serine protease</keyword>
<keyword evidence="3" id="KW-0964">Secreted</keyword>
<dbReference type="InterPro" id="IPR033116">
    <property type="entry name" value="TRYPSIN_SER"/>
</dbReference>
<evidence type="ECO:0000256" key="5">
    <source>
        <dbReference type="ARBA" id="ARBA00022729"/>
    </source>
</evidence>
<keyword evidence="5 13" id="KW-0732">Signal</keyword>
<evidence type="ECO:0000256" key="9">
    <source>
        <dbReference type="ARBA" id="ARBA00023157"/>
    </source>
</evidence>
<evidence type="ECO:0000313" key="16">
    <source>
        <dbReference type="RefSeq" id="XP_030383279.1"/>
    </source>
</evidence>
<sequence length="348" mass="38791">MSEDSAWLVLLSLILTMQQNASTIDFAEYPHLERSILSSARIINGSKADRSKTKHQISLRRRDSDFPFGSGHICGGSLIMPNIVLSAAHCFVDPEIGDGTFLPKSDFIVTMGTQDRFRRSKRTLVFDLADIIFPLDKFNLSTHKDDLVLIFLNASVPENHKTVQPINLSETPVRPSTICQVTGWGLTEENETSIELLVVDVPLISDKDCRMQSIYGDFLVDGMMCAGYLEEGQRDACNGDSGGPLVCNKQLAGIVSWGLKCAVPKTPGVYTNVSYYKDWILDNIQAYQMLRTKYPHGTIVILPRPVEAKDDIDNKTSSDDNTNEALFLYNLEHKLQIQLPITINTTCN</sequence>
<keyword evidence="15" id="KW-1185">Reference proteome</keyword>
<name>A0A6J2U4J2_DROLE</name>
<dbReference type="InterPro" id="IPR050430">
    <property type="entry name" value="Peptidase_S1"/>
</dbReference>
<evidence type="ECO:0000256" key="8">
    <source>
        <dbReference type="ARBA" id="ARBA00023145"/>
    </source>
</evidence>
<comment type="subcellular location">
    <subcellularLocation>
        <location evidence="1">Secreted</location>
        <location evidence="1">Extracellular space</location>
    </subcellularLocation>
</comment>
<comment type="catalytic activity">
    <reaction evidence="10">
        <text>Preferential cleavage: Arg-|-Xaa, Lys-|-Xaa.</text>
        <dbReference type="EC" id="3.4.21.4"/>
    </reaction>
</comment>
<feature type="domain" description="Peptidase S1" evidence="14">
    <location>
        <begin position="42"/>
        <end position="285"/>
    </location>
</feature>
<evidence type="ECO:0000259" key="14">
    <source>
        <dbReference type="PROSITE" id="PS50240"/>
    </source>
</evidence>
<dbReference type="InterPro" id="IPR018114">
    <property type="entry name" value="TRYPSIN_HIS"/>
</dbReference>
<keyword evidence="6 12" id="KW-0378">Hydrolase</keyword>
<evidence type="ECO:0000256" key="6">
    <source>
        <dbReference type="ARBA" id="ARBA00022801"/>
    </source>
</evidence>
<dbReference type="PANTHER" id="PTHR24276">
    <property type="entry name" value="POLYSERASE-RELATED"/>
    <property type="match status" value="1"/>
</dbReference>
<dbReference type="PROSITE" id="PS50240">
    <property type="entry name" value="TRYPSIN_DOM"/>
    <property type="match status" value="1"/>
</dbReference>
<feature type="signal peptide" evidence="13">
    <location>
        <begin position="1"/>
        <end position="23"/>
    </location>
</feature>
<evidence type="ECO:0000256" key="10">
    <source>
        <dbReference type="ARBA" id="ARBA00036320"/>
    </source>
</evidence>
<evidence type="ECO:0000256" key="7">
    <source>
        <dbReference type="ARBA" id="ARBA00022825"/>
    </source>
</evidence>
<dbReference type="InterPro" id="IPR009003">
    <property type="entry name" value="Peptidase_S1_PA"/>
</dbReference>
<keyword evidence="9" id="KW-1015">Disulfide bond</keyword>
<gene>
    <name evidence="16" type="primary">LOC115630763</name>
</gene>
<dbReference type="SMART" id="SM00020">
    <property type="entry name" value="Tryp_SPc"/>
    <property type="match status" value="1"/>
</dbReference>
<evidence type="ECO:0000256" key="4">
    <source>
        <dbReference type="ARBA" id="ARBA00022670"/>
    </source>
</evidence>
<protein>
    <recommendedName>
        <fullName evidence="11">trypsin</fullName>
        <ecNumber evidence="11">3.4.21.4</ecNumber>
    </recommendedName>
</protein>
<dbReference type="InterPro" id="IPR001254">
    <property type="entry name" value="Trypsin_dom"/>
</dbReference>
<dbReference type="PROSITE" id="PS00134">
    <property type="entry name" value="TRYPSIN_HIS"/>
    <property type="match status" value="1"/>
</dbReference>
<dbReference type="CDD" id="cd00190">
    <property type="entry name" value="Tryp_SPc"/>
    <property type="match status" value="1"/>
</dbReference>
<dbReference type="GO" id="GO:0005576">
    <property type="term" value="C:extracellular region"/>
    <property type="evidence" value="ECO:0007669"/>
    <property type="project" value="UniProtKB-SubCell"/>
</dbReference>
<dbReference type="PRINTS" id="PR00722">
    <property type="entry name" value="CHYMOTRYPSIN"/>
</dbReference>
<reference evidence="16" key="1">
    <citation type="submission" date="2025-08" db="UniProtKB">
        <authorList>
            <consortium name="RefSeq"/>
        </authorList>
    </citation>
    <scope>IDENTIFICATION</scope>
    <source>
        <strain evidence="16">11010-0011.00</strain>
        <tissue evidence="16">Whole body</tissue>
    </source>
</reference>
<evidence type="ECO:0000256" key="12">
    <source>
        <dbReference type="RuleBase" id="RU363034"/>
    </source>
</evidence>
<evidence type="ECO:0000256" key="13">
    <source>
        <dbReference type="SAM" id="SignalP"/>
    </source>
</evidence>
<dbReference type="EC" id="3.4.21.4" evidence="11"/>
<dbReference type="Pfam" id="PF00089">
    <property type="entry name" value="Trypsin"/>
    <property type="match status" value="1"/>
</dbReference>
<dbReference type="GeneID" id="115630763"/>
<dbReference type="PROSITE" id="PS00135">
    <property type="entry name" value="TRYPSIN_SER"/>
    <property type="match status" value="1"/>
</dbReference>
<evidence type="ECO:0000256" key="11">
    <source>
        <dbReference type="ARBA" id="ARBA00038868"/>
    </source>
</evidence>
<accession>A0A6J2U4J2</accession>
<comment type="similarity">
    <text evidence="2">Belongs to the peptidase S1 family.</text>
</comment>
<keyword evidence="4 12" id="KW-0645">Protease</keyword>
<dbReference type="InterPro" id="IPR043504">
    <property type="entry name" value="Peptidase_S1_PA_chymotrypsin"/>
</dbReference>
<dbReference type="FunFam" id="2.40.10.10:FF:000010">
    <property type="entry name" value="Kallikrein related peptidase 11"/>
    <property type="match status" value="1"/>
</dbReference>
<organism evidence="15 16">
    <name type="scientific">Drosophila lebanonensis</name>
    <name type="common">Fruit fly</name>
    <name type="synonym">Scaptodrosophila lebanonensis</name>
    <dbReference type="NCBI Taxonomy" id="7225"/>
    <lineage>
        <taxon>Eukaryota</taxon>
        <taxon>Metazoa</taxon>
        <taxon>Ecdysozoa</taxon>
        <taxon>Arthropoda</taxon>
        <taxon>Hexapoda</taxon>
        <taxon>Insecta</taxon>
        <taxon>Pterygota</taxon>
        <taxon>Neoptera</taxon>
        <taxon>Endopterygota</taxon>
        <taxon>Diptera</taxon>
        <taxon>Brachycera</taxon>
        <taxon>Muscomorpha</taxon>
        <taxon>Ephydroidea</taxon>
        <taxon>Drosophilidae</taxon>
        <taxon>Scaptodrosophila</taxon>
    </lineage>
</organism>
<dbReference type="GO" id="GO:0004252">
    <property type="term" value="F:serine-type endopeptidase activity"/>
    <property type="evidence" value="ECO:0007669"/>
    <property type="project" value="UniProtKB-EC"/>
</dbReference>
<dbReference type="PANTHER" id="PTHR24276:SF91">
    <property type="entry name" value="AT26814P-RELATED"/>
    <property type="match status" value="1"/>
</dbReference>
<dbReference type="Proteomes" id="UP000504634">
    <property type="component" value="Unplaced"/>
</dbReference>
<dbReference type="AlphaFoldDB" id="A0A6J2U4J2"/>
<feature type="chain" id="PRO_5026842069" description="trypsin" evidence="13">
    <location>
        <begin position="24"/>
        <end position="348"/>
    </location>
</feature>
<dbReference type="OrthoDB" id="10059102at2759"/>
<dbReference type="Gene3D" id="2.40.10.10">
    <property type="entry name" value="Trypsin-like serine proteases"/>
    <property type="match status" value="1"/>
</dbReference>
<evidence type="ECO:0000256" key="1">
    <source>
        <dbReference type="ARBA" id="ARBA00004239"/>
    </source>
</evidence>
<proteinExistence type="inferred from homology"/>
<dbReference type="SUPFAM" id="SSF50494">
    <property type="entry name" value="Trypsin-like serine proteases"/>
    <property type="match status" value="1"/>
</dbReference>
<dbReference type="RefSeq" id="XP_030383279.1">
    <property type="nucleotide sequence ID" value="XM_030527419.1"/>
</dbReference>
<dbReference type="GO" id="GO:0006508">
    <property type="term" value="P:proteolysis"/>
    <property type="evidence" value="ECO:0007669"/>
    <property type="project" value="UniProtKB-KW"/>
</dbReference>
<evidence type="ECO:0000313" key="15">
    <source>
        <dbReference type="Proteomes" id="UP000504634"/>
    </source>
</evidence>
<keyword evidence="8" id="KW-0865">Zymogen</keyword>
<evidence type="ECO:0000256" key="3">
    <source>
        <dbReference type="ARBA" id="ARBA00022525"/>
    </source>
</evidence>